<proteinExistence type="predicted"/>
<dbReference type="Gene3D" id="2.120.10.80">
    <property type="entry name" value="Kelch-type beta propeller"/>
    <property type="match status" value="2"/>
</dbReference>
<dbReference type="EMBL" id="BAAAGE010000005">
    <property type="protein sequence ID" value="GAA0730484.1"/>
    <property type="molecule type" value="Genomic_DNA"/>
</dbReference>
<dbReference type="PANTHER" id="PTHR46461:SF2">
    <property type="entry name" value="ATTRACTIN"/>
    <property type="match status" value="1"/>
</dbReference>
<evidence type="ECO:0000313" key="2">
    <source>
        <dbReference type="EMBL" id="GAA0730484.1"/>
    </source>
</evidence>
<dbReference type="SUPFAM" id="SSF117281">
    <property type="entry name" value="Kelch motif"/>
    <property type="match status" value="2"/>
</dbReference>
<reference evidence="3" key="1">
    <citation type="journal article" date="2019" name="Int. J. Syst. Evol. Microbiol.">
        <title>The Global Catalogue of Microorganisms (GCM) 10K type strain sequencing project: providing services to taxonomists for standard genome sequencing and annotation.</title>
        <authorList>
            <consortium name="The Broad Institute Genomics Platform"/>
            <consortium name="The Broad Institute Genome Sequencing Center for Infectious Disease"/>
            <person name="Wu L."/>
            <person name="Ma J."/>
        </authorList>
    </citation>
    <scope>NUCLEOTIDE SEQUENCE [LARGE SCALE GENOMIC DNA]</scope>
    <source>
        <strain evidence="3">JCM 15974</strain>
    </source>
</reference>
<protein>
    <recommendedName>
        <fullName evidence="4">Galactose oxidase</fullName>
    </recommendedName>
</protein>
<feature type="chain" id="PRO_5047123560" description="Galactose oxidase" evidence="1">
    <location>
        <begin position="28"/>
        <end position="329"/>
    </location>
</feature>
<keyword evidence="1" id="KW-0732">Signal</keyword>
<evidence type="ECO:0000313" key="3">
    <source>
        <dbReference type="Proteomes" id="UP001501758"/>
    </source>
</evidence>
<dbReference type="Proteomes" id="UP001501758">
    <property type="component" value="Unassembled WGS sequence"/>
</dbReference>
<feature type="signal peptide" evidence="1">
    <location>
        <begin position="1"/>
        <end position="27"/>
    </location>
</feature>
<dbReference type="Pfam" id="PF24681">
    <property type="entry name" value="Kelch_KLHDC2_KLHL20_DRC7"/>
    <property type="match status" value="1"/>
</dbReference>
<dbReference type="InterPro" id="IPR052637">
    <property type="entry name" value="KLHDC3-like"/>
</dbReference>
<name>A0ABP3UCW2_9FLAO</name>
<gene>
    <name evidence="2" type="ORF">GCM10009430_41710</name>
</gene>
<keyword evidence="3" id="KW-1185">Reference proteome</keyword>
<dbReference type="PANTHER" id="PTHR46461">
    <property type="entry name" value="KELCH DOMAIN-CONTAINING PROTEIN 3"/>
    <property type="match status" value="1"/>
</dbReference>
<dbReference type="InterPro" id="IPR015915">
    <property type="entry name" value="Kelch-typ_b-propeller"/>
</dbReference>
<comment type="caution">
    <text evidence="2">The sequence shown here is derived from an EMBL/GenBank/DDBJ whole genome shotgun (WGS) entry which is preliminary data.</text>
</comment>
<sequence length="329" mass="36772">MKQRKYNVMKNSRILLLFIFLSFQFSCDTDDDSILATPPASGLTFNLETNQDQMGDFFCNSMAVYDEKIWSTGGDNSYTNGMEYSDDVWTSADGIAWVSEVDNLEQPLCGHTLTVFDNKLWLIGGENNAGDWQNHIANSEGISSIAPFGAVAYHQTVVFNNRMYVIAGDPVTENTKVWSTDDGTSWIEETPNAFSGRVSHKAVVFNNAIYIIGGENISSTKLNEIWRSTNGRDWTLLTNNSTIFPGINGHTATVYNNKVWVIGGRTATDLFTNDIYYSSDLENWTKYDGSNPLEPLVAHNTLYYNDALWVFGGRIDGGVTGKIWSIRED</sequence>
<evidence type="ECO:0008006" key="4">
    <source>
        <dbReference type="Google" id="ProtNLM"/>
    </source>
</evidence>
<accession>A0ABP3UCW2</accession>
<organism evidence="2 3">
    <name type="scientific">Aquimarina litoralis</name>
    <dbReference type="NCBI Taxonomy" id="584605"/>
    <lineage>
        <taxon>Bacteria</taxon>
        <taxon>Pseudomonadati</taxon>
        <taxon>Bacteroidota</taxon>
        <taxon>Flavobacteriia</taxon>
        <taxon>Flavobacteriales</taxon>
        <taxon>Flavobacteriaceae</taxon>
        <taxon>Aquimarina</taxon>
    </lineage>
</organism>
<evidence type="ECO:0000256" key="1">
    <source>
        <dbReference type="SAM" id="SignalP"/>
    </source>
</evidence>